<evidence type="ECO:0000256" key="1">
    <source>
        <dbReference type="SAM" id="MobiDB-lite"/>
    </source>
</evidence>
<feature type="non-terminal residue" evidence="2">
    <location>
        <position position="1"/>
    </location>
</feature>
<gene>
    <name evidence="2" type="ORF">S01H4_55565</name>
</gene>
<protein>
    <submittedName>
        <fullName evidence="2">Uncharacterized protein</fullName>
    </submittedName>
</protein>
<feature type="region of interest" description="Disordered" evidence="1">
    <location>
        <begin position="18"/>
        <end position="53"/>
    </location>
</feature>
<name>X1EEZ2_9ZZZZ</name>
<sequence length="53" mass="5874">IGVHESLIDVISEAPGPTFRVMDDPNPGQQFRQQMNIPPGCEVDRIRWGNGTP</sequence>
<dbReference type="AlphaFoldDB" id="X1EEZ2"/>
<evidence type="ECO:0000313" key="2">
    <source>
        <dbReference type="EMBL" id="GAH07243.1"/>
    </source>
</evidence>
<dbReference type="EMBL" id="BART01032084">
    <property type="protein sequence ID" value="GAH07243.1"/>
    <property type="molecule type" value="Genomic_DNA"/>
</dbReference>
<reference evidence="2" key="1">
    <citation type="journal article" date="2014" name="Front. Microbiol.">
        <title>High frequency of phylogenetically diverse reductive dehalogenase-homologous genes in deep subseafloor sedimentary metagenomes.</title>
        <authorList>
            <person name="Kawai M."/>
            <person name="Futagami T."/>
            <person name="Toyoda A."/>
            <person name="Takaki Y."/>
            <person name="Nishi S."/>
            <person name="Hori S."/>
            <person name="Arai W."/>
            <person name="Tsubouchi T."/>
            <person name="Morono Y."/>
            <person name="Uchiyama I."/>
            <person name="Ito T."/>
            <person name="Fujiyama A."/>
            <person name="Inagaki F."/>
            <person name="Takami H."/>
        </authorList>
    </citation>
    <scope>NUCLEOTIDE SEQUENCE</scope>
    <source>
        <strain evidence="2">Expedition CK06-06</strain>
    </source>
</reference>
<proteinExistence type="predicted"/>
<comment type="caution">
    <text evidence="2">The sequence shown here is derived from an EMBL/GenBank/DDBJ whole genome shotgun (WGS) entry which is preliminary data.</text>
</comment>
<organism evidence="2">
    <name type="scientific">marine sediment metagenome</name>
    <dbReference type="NCBI Taxonomy" id="412755"/>
    <lineage>
        <taxon>unclassified sequences</taxon>
        <taxon>metagenomes</taxon>
        <taxon>ecological metagenomes</taxon>
    </lineage>
</organism>
<feature type="compositionally biased region" description="Polar residues" evidence="1">
    <location>
        <begin position="27"/>
        <end position="36"/>
    </location>
</feature>
<accession>X1EEZ2</accession>